<keyword evidence="1" id="KW-0472">Membrane</keyword>
<feature type="transmembrane region" description="Helical" evidence="1">
    <location>
        <begin position="46"/>
        <end position="62"/>
    </location>
</feature>
<proteinExistence type="predicted"/>
<keyword evidence="1" id="KW-1133">Transmembrane helix</keyword>
<protein>
    <submittedName>
        <fullName evidence="2">Polyprotein</fullName>
    </submittedName>
</protein>
<accession>A0A4Z2DPY3</accession>
<evidence type="ECO:0000313" key="2">
    <source>
        <dbReference type="EMBL" id="TNN18561.1"/>
    </source>
</evidence>
<gene>
    <name evidence="2" type="ORF">EWB00_010051</name>
</gene>
<evidence type="ECO:0000256" key="1">
    <source>
        <dbReference type="SAM" id="Phobius"/>
    </source>
</evidence>
<reference evidence="2 3" key="1">
    <citation type="submission" date="2019-03" db="EMBL/GenBank/DDBJ databases">
        <title>An improved genome assembly of the fluke Schistosoma japonicum.</title>
        <authorList>
            <person name="Hu W."/>
            <person name="Luo F."/>
            <person name="Yin M."/>
            <person name="Mo X."/>
            <person name="Sun C."/>
            <person name="Wu Q."/>
            <person name="Zhu B."/>
            <person name="Xiang M."/>
            <person name="Wang J."/>
            <person name="Wang Y."/>
            <person name="Zhang T."/>
            <person name="Xu B."/>
            <person name="Zheng H."/>
            <person name="Feng Z."/>
        </authorList>
    </citation>
    <scope>NUCLEOTIDE SEQUENCE [LARGE SCALE GENOMIC DNA]</scope>
    <source>
        <strain evidence="2">HuSjv2</strain>
        <tissue evidence="2">Worms</tissue>
    </source>
</reference>
<keyword evidence="3" id="KW-1185">Reference proteome</keyword>
<dbReference type="EMBL" id="SKCS01000070">
    <property type="protein sequence ID" value="TNN18561.1"/>
    <property type="molecule type" value="Genomic_DNA"/>
</dbReference>
<feature type="non-terminal residue" evidence="2">
    <location>
        <position position="89"/>
    </location>
</feature>
<keyword evidence="1" id="KW-0812">Transmembrane</keyword>
<feature type="non-terminal residue" evidence="2">
    <location>
        <position position="1"/>
    </location>
</feature>
<comment type="caution">
    <text evidence="2">The sequence shown here is derived from an EMBL/GenBank/DDBJ whole genome shotgun (WGS) entry which is preliminary data.</text>
</comment>
<feature type="transmembrane region" description="Helical" evidence="1">
    <location>
        <begin position="16"/>
        <end position="34"/>
    </location>
</feature>
<evidence type="ECO:0000313" key="3">
    <source>
        <dbReference type="Proteomes" id="UP000311919"/>
    </source>
</evidence>
<organism evidence="2 3">
    <name type="scientific">Schistosoma japonicum</name>
    <name type="common">Blood fluke</name>
    <dbReference type="NCBI Taxonomy" id="6182"/>
    <lineage>
        <taxon>Eukaryota</taxon>
        <taxon>Metazoa</taxon>
        <taxon>Spiralia</taxon>
        <taxon>Lophotrochozoa</taxon>
        <taxon>Platyhelminthes</taxon>
        <taxon>Trematoda</taxon>
        <taxon>Digenea</taxon>
        <taxon>Strigeidida</taxon>
        <taxon>Schistosomatoidea</taxon>
        <taxon>Schistosomatidae</taxon>
        <taxon>Schistosoma</taxon>
    </lineage>
</organism>
<dbReference type="AlphaFoldDB" id="A0A4Z2DPY3"/>
<dbReference type="Proteomes" id="UP000311919">
    <property type="component" value="Unassembled WGS sequence"/>
</dbReference>
<sequence length="89" mass="10140">NIYIYVWFNLMLKLNYLSLFAFVSDAISLIQNCPQPRMPVSHKDSLLGYLMNLGLVIVQFNWPTASSLLPTIPKQSEWQINIGPPSLSE</sequence>
<name>A0A4Z2DPY3_SCHJA</name>